<organism evidence="2 3">
    <name type="scientific">Citricoccus parietis</name>
    <dbReference type="NCBI Taxonomy" id="592307"/>
    <lineage>
        <taxon>Bacteria</taxon>
        <taxon>Bacillati</taxon>
        <taxon>Actinomycetota</taxon>
        <taxon>Actinomycetes</taxon>
        <taxon>Micrococcales</taxon>
        <taxon>Micrococcaceae</taxon>
        <taxon>Citricoccus</taxon>
    </lineage>
</organism>
<feature type="region of interest" description="Disordered" evidence="1">
    <location>
        <begin position="1"/>
        <end position="55"/>
    </location>
</feature>
<evidence type="ECO:0000313" key="2">
    <source>
        <dbReference type="EMBL" id="MFB9072130.1"/>
    </source>
</evidence>
<proteinExistence type="predicted"/>
<dbReference type="Proteomes" id="UP001589575">
    <property type="component" value="Unassembled WGS sequence"/>
</dbReference>
<dbReference type="EMBL" id="JBHMFI010000001">
    <property type="protein sequence ID" value="MFB9072130.1"/>
    <property type="molecule type" value="Genomic_DNA"/>
</dbReference>
<comment type="caution">
    <text evidence="2">The sequence shown here is derived from an EMBL/GenBank/DDBJ whole genome shotgun (WGS) entry which is preliminary data.</text>
</comment>
<protein>
    <submittedName>
        <fullName evidence="2">Uncharacterized protein</fullName>
    </submittedName>
</protein>
<sequence length="55" mass="5667">MAWSGDHSDESYTPPTAPRKGPSHSAIPAVEAVTLRARGRGPCPRAGGPPPKPPP</sequence>
<reference evidence="2 3" key="1">
    <citation type="submission" date="2024-09" db="EMBL/GenBank/DDBJ databases">
        <authorList>
            <person name="Sun Q."/>
            <person name="Mori K."/>
        </authorList>
    </citation>
    <scope>NUCLEOTIDE SEQUENCE [LARGE SCALE GENOMIC DNA]</scope>
    <source>
        <strain evidence="2 3">CCM 7609</strain>
    </source>
</reference>
<name>A0ABV5FZQ5_9MICC</name>
<gene>
    <name evidence="2" type="ORF">ACFFX0_13325</name>
</gene>
<evidence type="ECO:0000256" key="1">
    <source>
        <dbReference type="SAM" id="MobiDB-lite"/>
    </source>
</evidence>
<keyword evidence="3" id="KW-1185">Reference proteome</keyword>
<feature type="compositionally biased region" description="Basic and acidic residues" evidence="1">
    <location>
        <begin position="1"/>
        <end position="10"/>
    </location>
</feature>
<evidence type="ECO:0000313" key="3">
    <source>
        <dbReference type="Proteomes" id="UP001589575"/>
    </source>
</evidence>
<accession>A0ABV5FZQ5</accession>